<evidence type="ECO:0000256" key="3">
    <source>
        <dbReference type="ARBA" id="ARBA00022801"/>
    </source>
</evidence>
<accession>A0A1M5MAL6</accession>
<dbReference type="GO" id="GO:0008745">
    <property type="term" value="F:N-acetylmuramoyl-L-alanine amidase activity"/>
    <property type="evidence" value="ECO:0007669"/>
    <property type="project" value="UniProtKB-EC"/>
</dbReference>
<dbReference type="Gene3D" id="3.40.80.10">
    <property type="entry name" value="Peptidoglycan recognition protein-like"/>
    <property type="match status" value="1"/>
</dbReference>
<protein>
    <recommendedName>
        <fullName evidence="2">N-acetylmuramoyl-L-alanine amidase</fullName>
        <ecNumber evidence="2">3.5.1.28</ecNumber>
    </recommendedName>
</protein>
<dbReference type="SMART" id="SM00644">
    <property type="entry name" value="Ami_2"/>
    <property type="match status" value="1"/>
</dbReference>
<dbReference type="InterPro" id="IPR051206">
    <property type="entry name" value="NAMLAA_amidase_2"/>
</dbReference>
<dbReference type="GO" id="GO:0009254">
    <property type="term" value="P:peptidoglycan turnover"/>
    <property type="evidence" value="ECO:0007669"/>
    <property type="project" value="TreeGrafter"/>
</dbReference>
<evidence type="ECO:0000313" key="8">
    <source>
        <dbReference type="Proteomes" id="UP000184287"/>
    </source>
</evidence>
<keyword evidence="3" id="KW-0378">Hydrolase</keyword>
<keyword evidence="5" id="KW-0732">Signal</keyword>
<proteinExistence type="predicted"/>
<dbReference type="GO" id="GO:0009253">
    <property type="term" value="P:peptidoglycan catabolic process"/>
    <property type="evidence" value="ECO:0007669"/>
    <property type="project" value="InterPro"/>
</dbReference>
<keyword evidence="4" id="KW-0961">Cell wall biogenesis/degradation</keyword>
<dbReference type="EC" id="3.5.1.28" evidence="2"/>
<dbReference type="PANTHER" id="PTHR30417">
    <property type="entry name" value="N-ACETYLMURAMOYL-L-ALANINE AMIDASE AMID"/>
    <property type="match status" value="1"/>
</dbReference>
<comment type="catalytic activity">
    <reaction evidence="1">
        <text>Hydrolyzes the link between N-acetylmuramoyl residues and L-amino acid residues in certain cell-wall glycopeptides.</text>
        <dbReference type="EC" id="3.5.1.28"/>
    </reaction>
</comment>
<keyword evidence="8" id="KW-1185">Reference proteome</keyword>
<dbReference type="CDD" id="cd06583">
    <property type="entry name" value="PGRP"/>
    <property type="match status" value="1"/>
</dbReference>
<feature type="chain" id="PRO_5012635414" description="N-acetylmuramoyl-L-alanine amidase" evidence="5">
    <location>
        <begin position="48"/>
        <end position="295"/>
    </location>
</feature>
<evidence type="ECO:0000256" key="4">
    <source>
        <dbReference type="ARBA" id="ARBA00023316"/>
    </source>
</evidence>
<dbReference type="InterPro" id="IPR036505">
    <property type="entry name" value="Amidase/PGRP_sf"/>
</dbReference>
<dbReference type="InterPro" id="IPR002502">
    <property type="entry name" value="Amidase_domain"/>
</dbReference>
<dbReference type="Proteomes" id="UP000184287">
    <property type="component" value="Unassembled WGS sequence"/>
</dbReference>
<evidence type="ECO:0000256" key="2">
    <source>
        <dbReference type="ARBA" id="ARBA00011901"/>
    </source>
</evidence>
<dbReference type="EMBL" id="FQUQ01000007">
    <property type="protein sequence ID" value="SHG74394.1"/>
    <property type="molecule type" value="Genomic_DNA"/>
</dbReference>
<evidence type="ECO:0000256" key="1">
    <source>
        <dbReference type="ARBA" id="ARBA00001561"/>
    </source>
</evidence>
<dbReference type="GO" id="GO:0071555">
    <property type="term" value="P:cell wall organization"/>
    <property type="evidence" value="ECO:0007669"/>
    <property type="project" value="UniProtKB-KW"/>
</dbReference>
<dbReference type="Pfam" id="PF01510">
    <property type="entry name" value="Amidase_2"/>
    <property type="match status" value="1"/>
</dbReference>
<dbReference type="AlphaFoldDB" id="A0A1M5MAL6"/>
<dbReference type="SUPFAM" id="SSF55846">
    <property type="entry name" value="N-acetylmuramoyl-L-alanine amidase-like"/>
    <property type="match status" value="1"/>
</dbReference>
<feature type="domain" description="N-acetylmuramoyl-L-alanine amidase" evidence="6">
    <location>
        <begin position="83"/>
        <end position="216"/>
    </location>
</feature>
<evidence type="ECO:0000256" key="5">
    <source>
        <dbReference type="SAM" id="SignalP"/>
    </source>
</evidence>
<evidence type="ECO:0000313" key="7">
    <source>
        <dbReference type="EMBL" id="SHG74394.1"/>
    </source>
</evidence>
<name>A0A1M5MAL6_9SPHI</name>
<feature type="signal peptide" evidence="5">
    <location>
        <begin position="1"/>
        <end position="47"/>
    </location>
</feature>
<gene>
    <name evidence="7" type="ORF">SAMN04488522_107126</name>
</gene>
<organism evidence="7 8">
    <name type="scientific">Pedobacter caeni</name>
    <dbReference type="NCBI Taxonomy" id="288992"/>
    <lineage>
        <taxon>Bacteria</taxon>
        <taxon>Pseudomonadati</taxon>
        <taxon>Bacteroidota</taxon>
        <taxon>Sphingobacteriia</taxon>
        <taxon>Sphingobacteriales</taxon>
        <taxon>Sphingobacteriaceae</taxon>
        <taxon>Pedobacter</taxon>
    </lineage>
</organism>
<dbReference type="GO" id="GO:0019867">
    <property type="term" value="C:outer membrane"/>
    <property type="evidence" value="ECO:0007669"/>
    <property type="project" value="TreeGrafter"/>
</dbReference>
<evidence type="ECO:0000259" key="6">
    <source>
        <dbReference type="SMART" id="SM00644"/>
    </source>
</evidence>
<dbReference type="STRING" id="288992.SAMN04488522_107126"/>
<dbReference type="PANTHER" id="PTHR30417:SF1">
    <property type="entry name" value="N-ACETYLMURAMOYL-L-ALANINE AMIDASE AMID"/>
    <property type="match status" value="1"/>
</dbReference>
<sequence>MATKLVKNSNFTTSITSIMIQPRKFKRAGVFIFSVFMLAACSSGKYAATNKIYKDQASGFAEMVKATPPVNQTVATLDPSVQSWIGSVNFGIRRPNFVIIHHTAQDSLNQTVKTFINKKAGVSAHYVVGRDGKVVQMVNDYLRANHAGVGKWGNDSDLNSSSIGIELDNNGKEPFADAQLRSLVELLGALKKRYNIPTANFIGHSDIAPRRKIDPLNFPWKVLAKKGFGLWYDDVLKMPPVDFNAELALRVMGYDVSNLASATVAFKIHFVQTDISPVLTPTDKLILYNLYTKYL</sequence>
<reference evidence="8" key="1">
    <citation type="submission" date="2016-11" db="EMBL/GenBank/DDBJ databases">
        <authorList>
            <person name="Varghese N."/>
            <person name="Submissions S."/>
        </authorList>
    </citation>
    <scope>NUCLEOTIDE SEQUENCE [LARGE SCALE GENOMIC DNA]</scope>
    <source>
        <strain evidence="8">DSM 16990</strain>
    </source>
</reference>